<keyword evidence="3 5" id="KW-0238">DNA-binding</keyword>
<feature type="domain" description="Tyr recombinase" evidence="6">
    <location>
        <begin position="185"/>
        <end position="358"/>
    </location>
</feature>
<dbReference type="PANTHER" id="PTHR30349:SF41">
    <property type="entry name" value="INTEGRASE_RECOMBINASE PROTEIN MJ0367-RELATED"/>
    <property type="match status" value="1"/>
</dbReference>
<protein>
    <submittedName>
        <fullName evidence="8">Site-specific recombinase XerD</fullName>
    </submittedName>
</protein>
<name>A0ABR6WEA6_9BACT</name>
<keyword evidence="2" id="KW-0229">DNA integration</keyword>
<gene>
    <name evidence="8" type="ORF">FH603_5412</name>
</gene>
<dbReference type="PANTHER" id="PTHR30349">
    <property type="entry name" value="PHAGE INTEGRASE-RELATED"/>
    <property type="match status" value="1"/>
</dbReference>
<proteinExistence type="inferred from homology"/>
<feature type="domain" description="Core-binding (CB)" evidence="7">
    <location>
        <begin position="89"/>
        <end position="168"/>
    </location>
</feature>
<dbReference type="InterPro" id="IPR004107">
    <property type="entry name" value="Integrase_SAM-like_N"/>
</dbReference>
<dbReference type="InterPro" id="IPR044068">
    <property type="entry name" value="CB"/>
</dbReference>
<dbReference type="InterPro" id="IPR011010">
    <property type="entry name" value="DNA_brk_join_enz"/>
</dbReference>
<dbReference type="InterPro" id="IPR013762">
    <property type="entry name" value="Integrase-like_cat_sf"/>
</dbReference>
<dbReference type="PROSITE" id="PS51900">
    <property type="entry name" value="CB"/>
    <property type="match status" value="1"/>
</dbReference>
<evidence type="ECO:0000256" key="1">
    <source>
        <dbReference type="ARBA" id="ARBA00008857"/>
    </source>
</evidence>
<dbReference type="EMBL" id="VFIA01000064">
    <property type="protein sequence ID" value="MBC3794880.1"/>
    <property type="molecule type" value="Genomic_DNA"/>
</dbReference>
<dbReference type="InterPro" id="IPR050090">
    <property type="entry name" value="Tyrosine_recombinase_XerCD"/>
</dbReference>
<dbReference type="RefSeq" id="WP_235985500.1">
    <property type="nucleotide sequence ID" value="NZ_VFIC01000025.1"/>
</dbReference>
<dbReference type="Proteomes" id="UP000700732">
    <property type="component" value="Unassembled WGS sequence"/>
</dbReference>
<dbReference type="PROSITE" id="PS51898">
    <property type="entry name" value="TYR_RECOMBINASE"/>
    <property type="match status" value="1"/>
</dbReference>
<dbReference type="Pfam" id="PF13495">
    <property type="entry name" value="Phage_int_SAM_4"/>
    <property type="match status" value="1"/>
</dbReference>
<organism evidence="8 9">
    <name type="scientific">Spirosoma utsteinense</name>
    <dbReference type="NCBI Taxonomy" id="2585773"/>
    <lineage>
        <taxon>Bacteria</taxon>
        <taxon>Pseudomonadati</taxon>
        <taxon>Bacteroidota</taxon>
        <taxon>Cytophagia</taxon>
        <taxon>Cytophagales</taxon>
        <taxon>Cytophagaceae</taxon>
        <taxon>Spirosoma</taxon>
    </lineage>
</organism>
<accession>A0ABR6WEA6</accession>
<dbReference type="InterPro" id="IPR002104">
    <property type="entry name" value="Integrase_catalytic"/>
</dbReference>
<evidence type="ECO:0000259" key="6">
    <source>
        <dbReference type="PROSITE" id="PS51898"/>
    </source>
</evidence>
<dbReference type="Gene3D" id="1.10.150.130">
    <property type="match status" value="1"/>
</dbReference>
<comment type="similarity">
    <text evidence="1">Belongs to the 'phage' integrase family.</text>
</comment>
<evidence type="ECO:0000259" key="7">
    <source>
        <dbReference type="PROSITE" id="PS51900"/>
    </source>
</evidence>
<evidence type="ECO:0000313" key="8">
    <source>
        <dbReference type="EMBL" id="MBC3794880.1"/>
    </source>
</evidence>
<evidence type="ECO:0000256" key="4">
    <source>
        <dbReference type="ARBA" id="ARBA00023172"/>
    </source>
</evidence>
<dbReference type="Gene3D" id="1.10.443.10">
    <property type="entry name" value="Intergrase catalytic core"/>
    <property type="match status" value="1"/>
</dbReference>
<dbReference type="Pfam" id="PF00589">
    <property type="entry name" value="Phage_integrase"/>
    <property type="match status" value="1"/>
</dbReference>
<sequence length="369" mass="42439">MKMSETNAEAKSLLCYEPAVHKGDDVIFIRFDYDRDLNARVRKLVGVQWSHTGKAWYVPNNPHYRQLFKLEAPLAGKDVLSQIHPINVPALTALVETLQLKAYSPSTQNTYRNEFAQLLYILKNKCVTDLDAGRLRDYFLYCINTLKLSENTIHSRINAIKFYFEQVLGRERLFIDIPRPKKKLLLPNVLAIGQIERLFGQLENLKHKTMLFLAYSAGLRVSEVVNLSISDINSERMVITIKGAKGKKDRTVALSEGILSLLRKYYQTYKPVRWLFEGQYSNSPYSTRSLQQVFHRAKDAAKIRQPVTFHSLRHSYATHLHESGTDIKLIQELLGHNDIMTTLRYTHVSKRTLEGIKSPFDALTLNNGE</sequence>
<keyword evidence="4" id="KW-0233">DNA recombination</keyword>
<reference evidence="8 9" key="1">
    <citation type="submission" date="2019-06" db="EMBL/GenBank/DDBJ databases">
        <title>Spirosoma utsteinense sp. nov. isolated from Antarctic ice-free soils.</title>
        <authorList>
            <person name="Tahon G."/>
        </authorList>
    </citation>
    <scope>NUCLEOTIDE SEQUENCE [LARGE SCALE GENOMIC DNA]</scope>
    <source>
        <strain evidence="8 9">LMG 31447</strain>
    </source>
</reference>
<evidence type="ECO:0000256" key="3">
    <source>
        <dbReference type="ARBA" id="ARBA00023125"/>
    </source>
</evidence>
<evidence type="ECO:0000256" key="5">
    <source>
        <dbReference type="PROSITE-ProRule" id="PRU01248"/>
    </source>
</evidence>
<keyword evidence="9" id="KW-1185">Reference proteome</keyword>
<dbReference type="SUPFAM" id="SSF56349">
    <property type="entry name" value="DNA breaking-rejoining enzymes"/>
    <property type="match status" value="1"/>
</dbReference>
<evidence type="ECO:0000313" key="9">
    <source>
        <dbReference type="Proteomes" id="UP000700732"/>
    </source>
</evidence>
<dbReference type="InterPro" id="IPR010998">
    <property type="entry name" value="Integrase_recombinase_N"/>
</dbReference>
<comment type="caution">
    <text evidence="8">The sequence shown here is derived from an EMBL/GenBank/DDBJ whole genome shotgun (WGS) entry which is preliminary data.</text>
</comment>
<evidence type="ECO:0000256" key="2">
    <source>
        <dbReference type="ARBA" id="ARBA00022908"/>
    </source>
</evidence>